<protein>
    <submittedName>
        <fullName evidence="3">Arsenate reductase</fullName>
    </submittedName>
</protein>
<comment type="similarity">
    <text evidence="1 2">Belongs to the ArsC family.</text>
</comment>
<dbReference type="RefSeq" id="WP_123643426.1">
    <property type="nucleotide sequence ID" value="NZ_ML119089.1"/>
</dbReference>
<dbReference type="Gene3D" id="3.40.30.10">
    <property type="entry name" value="Glutaredoxin"/>
    <property type="match status" value="1"/>
</dbReference>
<reference evidence="3 4" key="1">
    <citation type="submission" date="2018-10" db="EMBL/GenBank/DDBJ databases">
        <title>Histidinibacterium lentulum gen. nov., sp. nov., a marine bacterium from the culture broth of Picochlorum sp. 122.</title>
        <authorList>
            <person name="Wang G."/>
        </authorList>
    </citation>
    <scope>NUCLEOTIDE SEQUENCE [LARGE SCALE GENOMIC DNA]</scope>
    <source>
        <strain evidence="3 4">B17</strain>
    </source>
</reference>
<name>A0A3N2QTM8_9RHOB</name>
<organism evidence="3 4">
    <name type="scientific">Histidinibacterium lentulum</name>
    <dbReference type="NCBI Taxonomy" id="2480588"/>
    <lineage>
        <taxon>Bacteria</taxon>
        <taxon>Pseudomonadati</taxon>
        <taxon>Pseudomonadota</taxon>
        <taxon>Alphaproteobacteria</taxon>
        <taxon>Rhodobacterales</taxon>
        <taxon>Paracoccaceae</taxon>
        <taxon>Histidinibacterium</taxon>
    </lineage>
</organism>
<dbReference type="Proteomes" id="UP000268016">
    <property type="component" value="Unassembled WGS sequence"/>
</dbReference>
<dbReference type="AlphaFoldDB" id="A0A3N2QTM8"/>
<dbReference type="PROSITE" id="PS51353">
    <property type="entry name" value="ARSC"/>
    <property type="match status" value="1"/>
</dbReference>
<dbReference type="InterPro" id="IPR006660">
    <property type="entry name" value="Arsenate_reductase-like"/>
</dbReference>
<evidence type="ECO:0000313" key="3">
    <source>
        <dbReference type="EMBL" id="ROT98558.1"/>
    </source>
</evidence>
<gene>
    <name evidence="3" type="ORF">EAT49_16595</name>
</gene>
<dbReference type="SUPFAM" id="SSF52833">
    <property type="entry name" value="Thioredoxin-like"/>
    <property type="match status" value="1"/>
</dbReference>
<proteinExistence type="inferred from homology"/>
<dbReference type="Pfam" id="PF03960">
    <property type="entry name" value="ArsC"/>
    <property type="match status" value="1"/>
</dbReference>
<sequence>MQVYALTTCDTCRKALAALRAAGHEPEVTDIRRDGVPEKALAAMLAALGPDRLVNRRSTTWRALPEAEREGPAARVLADHPTLMKRPVIHHQGRWHAGWDADVRATLLG</sequence>
<dbReference type="PANTHER" id="PTHR30041">
    <property type="entry name" value="ARSENATE REDUCTASE"/>
    <property type="match status" value="1"/>
</dbReference>
<dbReference type="EMBL" id="RDRB01000009">
    <property type="protein sequence ID" value="ROT98558.1"/>
    <property type="molecule type" value="Genomic_DNA"/>
</dbReference>
<dbReference type="PANTHER" id="PTHR30041:SF8">
    <property type="entry name" value="PROTEIN YFFB"/>
    <property type="match status" value="1"/>
</dbReference>
<evidence type="ECO:0000256" key="1">
    <source>
        <dbReference type="ARBA" id="ARBA00007198"/>
    </source>
</evidence>
<evidence type="ECO:0000313" key="4">
    <source>
        <dbReference type="Proteomes" id="UP000268016"/>
    </source>
</evidence>
<accession>A0A3N2QTM8</accession>
<comment type="caution">
    <text evidence="3">The sequence shown here is derived from an EMBL/GenBank/DDBJ whole genome shotgun (WGS) entry which is preliminary data.</text>
</comment>
<evidence type="ECO:0000256" key="2">
    <source>
        <dbReference type="PROSITE-ProRule" id="PRU01282"/>
    </source>
</evidence>
<dbReference type="InterPro" id="IPR036249">
    <property type="entry name" value="Thioredoxin-like_sf"/>
</dbReference>
<dbReference type="OrthoDB" id="9803749at2"/>
<keyword evidence="4" id="KW-1185">Reference proteome</keyword>